<keyword evidence="11" id="KW-1185">Reference proteome</keyword>
<dbReference type="InterPro" id="IPR039420">
    <property type="entry name" value="WalR-like"/>
</dbReference>
<comment type="caution">
    <text evidence="10">The sequence shown here is derived from an EMBL/GenBank/DDBJ whole genome shotgun (WGS) entry which is preliminary data.</text>
</comment>
<dbReference type="SMART" id="SM00862">
    <property type="entry name" value="Trans_reg_C"/>
    <property type="match status" value="1"/>
</dbReference>
<feature type="domain" description="OmpR/PhoB-type" evidence="9">
    <location>
        <begin position="125"/>
        <end position="227"/>
    </location>
</feature>
<dbReference type="Pfam" id="PF00072">
    <property type="entry name" value="Response_reg"/>
    <property type="match status" value="1"/>
</dbReference>
<dbReference type="Pfam" id="PF00486">
    <property type="entry name" value="Trans_reg_C"/>
    <property type="match status" value="1"/>
</dbReference>
<dbReference type="GO" id="GO:0000156">
    <property type="term" value="F:phosphorelay response regulator activity"/>
    <property type="evidence" value="ECO:0007669"/>
    <property type="project" value="TreeGrafter"/>
</dbReference>
<dbReference type="PANTHER" id="PTHR48111">
    <property type="entry name" value="REGULATOR OF RPOS"/>
    <property type="match status" value="1"/>
</dbReference>
<evidence type="ECO:0000256" key="6">
    <source>
        <dbReference type="PROSITE-ProRule" id="PRU00169"/>
    </source>
</evidence>
<evidence type="ECO:0000313" key="11">
    <source>
        <dbReference type="Proteomes" id="UP000216913"/>
    </source>
</evidence>
<keyword evidence="5" id="KW-0804">Transcription</keyword>
<keyword evidence="1 6" id="KW-0597">Phosphoprotein</keyword>
<feature type="modified residue" description="4-aspartylphosphate" evidence="6">
    <location>
        <position position="51"/>
    </location>
</feature>
<feature type="DNA-binding region" description="OmpR/PhoB-type" evidence="7">
    <location>
        <begin position="125"/>
        <end position="227"/>
    </location>
</feature>
<evidence type="ECO:0000256" key="4">
    <source>
        <dbReference type="ARBA" id="ARBA00023125"/>
    </source>
</evidence>
<name>A0A261THW0_9BORD</name>
<dbReference type="InterPro" id="IPR001867">
    <property type="entry name" value="OmpR/PhoB-type_DNA-bd"/>
</dbReference>
<dbReference type="GO" id="GO:0000976">
    <property type="term" value="F:transcription cis-regulatory region binding"/>
    <property type="evidence" value="ECO:0007669"/>
    <property type="project" value="TreeGrafter"/>
</dbReference>
<dbReference type="EMBL" id="NEVP01000008">
    <property type="protein sequence ID" value="OZI49224.1"/>
    <property type="molecule type" value="Genomic_DNA"/>
</dbReference>
<dbReference type="InterPro" id="IPR011006">
    <property type="entry name" value="CheY-like_superfamily"/>
</dbReference>
<organism evidence="10 11">
    <name type="scientific">Bordetella genomosp. 5</name>
    <dbReference type="NCBI Taxonomy" id="1395608"/>
    <lineage>
        <taxon>Bacteria</taxon>
        <taxon>Pseudomonadati</taxon>
        <taxon>Pseudomonadota</taxon>
        <taxon>Betaproteobacteria</taxon>
        <taxon>Burkholderiales</taxon>
        <taxon>Alcaligenaceae</taxon>
        <taxon>Bordetella</taxon>
    </lineage>
</organism>
<dbReference type="Proteomes" id="UP000216913">
    <property type="component" value="Unassembled WGS sequence"/>
</dbReference>
<dbReference type="InterPro" id="IPR036388">
    <property type="entry name" value="WH-like_DNA-bd_sf"/>
</dbReference>
<dbReference type="Gene3D" id="3.40.50.2300">
    <property type="match status" value="1"/>
</dbReference>
<dbReference type="AlphaFoldDB" id="A0A261THW0"/>
<dbReference type="SUPFAM" id="SSF52172">
    <property type="entry name" value="CheY-like"/>
    <property type="match status" value="1"/>
</dbReference>
<protein>
    <recommendedName>
        <fullName evidence="12">Transcriptional regulator</fullName>
    </recommendedName>
</protein>
<feature type="domain" description="Response regulatory" evidence="8">
    <location>
        <begin position="2"/>
        <end position="116"/>
    </location>
</feature>
<dbReference type="RefSeq" id="WP_094801052.1">
    <property type="nucleotide sequence ID" value="NZ_NEVN01000007.1"/>
</dbReference>
<accession>A0A261THW0</accession>
<dbReference type="SUPFAM" id="SSF46894">
    <property type="entry name" value="C-terminal effector domain of the bipartite response regulators"/>
    <property type="match status" value="1"/>
</dbReference>
<dbReference type="SMART" id="SM00448">
    <property type="entry name" value="REC"/>
    <property type="match status" value="1"/>
</dbReference>
<keyword evidence="2" id="KW-0902">Two-component regulatory system</keyword>
<keyword evidence="4 7" id="KW-0238">DNA-binding</keyword>
<evidence type="ECO:0000256" key="3">
    <source>
        <dbReference type="ARBA" id="ARBA00023015"/>
    </source>
</evidence>
<sequence>MRILIAEDHPEWGHILQTHVAQLAYSSTLCTSCEETLTALNETGPQILLTDALLSDGDIRDEIPGIRQRLPGLGIIVLTARTHFDDQIRALTDGADYYLIKPIKLPILTATLTALARRLAAQARHACAKAAPGWVFDRAASLLLRPSDGASIKLTDREGTVFSLLLQNPTFPVRHQALCHALGIPDYAFDPHRIDSLMYRVRKKLLQVADSPFSIRNVYAEGFLLSTGGASVQFSSET</sequence>
<evidence type="ECO:0000259" key="8">
    <source>
        <dbReference type="PROSITE" id="PS50110"/>
    </source>
</evidence>
<evidence type="ECO:0000256" key="7">
    <source>
        <dbReference type="PROSITE-ProRule" id="PRU01091"/>
    </source>
</evidence>
<evidence type="ECO:0000313" key="10">
    <source>
        <dbReference type="EMBL" id="OZI49224.1"/>
    </source>
</evidence>
<dbReference type="GO" id="GO:0006355">
    <property type="term" value="P:regulation of DNA-templated transcription"/>
    <property type="evidence" value="ECO:0007669"/>
    <property type="project" value="InterPro"/>
</dbReference>
<keyword evidence="3" id="KW-0805">Transcription regulation</keyword>
<dbReference type="OrthoDB" id="9802426at2"/>
<evidence type="ECO:0000256" key="5">
    <source>
        <dbReference type="ARBA" id="ARBA00023163"/>
    </source>
</evidence>
<dbReference type="Gene3D" id="1.10.10.10">
    <property type="entry name" value="Winged helix-like DNA-binding domain superfamily/Winged helix DNA-binding domain"/>
    <property type="match status" value="1"/>
</dbReference>
<dbReference type="InterPro" id="IPR001789">
    <property type="entry name" value="Sig_transdc_resp-reg_receiver"/>
</dbReference>
<evidence type="ECO:0000259" key="9">
    <source>
        <dbReference type="PROSITE" id="PS51755"/>
    </source>
</evidence>
<evidence type="ECO:0008006" key="12">
    <source>
        <dbReference type="Google" id="ProtNLM"/>
    </source>
</evidence>
<dbReference type="PROSITE" id="PS50110">
    <property type="entry name" value="RESPONSE_REGULATORY"/>
    <property type="match status" value="1"/>
</dbReference>
<dbReference type="GO" id="GO:0032993">
    <property type="term" value="C:protein-DNA complex"/>
    <property type="evidence" value="ECO:0007669"/>
    <property type="project" value="TreeGrafter"/>
</dbReference>
<dbReference type="InterPro" id="IPR016032">
    <property type="entry name" value="Sig_transdc_resp-reg_C-effctor"/>
</dbReference>
<evidence type="ECO:0000256" key="1">
    <source>
        <dbReference type="ARBA" id="ARBA00022553"/>
    </source>
</evidence>
<evidence type="ECO:0000256" key="2">
    <source>
        <dbReference type="ARBA" id="ARBA00023012"/>
    </source>
</evidence>
<dbReference type="PANTHER" id="PTHR48111:SF1">
    <property type="entry name" value="TWO-COMPONENT RESPONSE REGULATOR ORR33"/>
    <property type="match status" value="1"/>
</dbReference>
<gene>
    <name evidence="10" type="ORF">CAL25_14400</name>
</gene>
<dbReference type="GO" id="GO:0005829">
    <property type="term" value="C:cytosol"/>
    <property type="evidence" value="ECO:0007669"/>
    <property type="project" value="TreeGrafter"/>
</dbReference>
<reference evidence="10 11" key="1">
    <citation type="submission" date="2017-05" db="EMBL/GenBank/DDBJ databases">
        <title>Complete and WGS of Bordetella genogroups.</title>
        <authorList>
            <person name="Spilker T."/>
            <person name="LiPuma J."/>
        </authorList>
    </citation>
    <scope>NUCLEOTIDE SEQUENCE [LARGE SCALE GENOMIC DNA]</scope>
    <source>
        <strain evidence="10 11">AU10456</strain>
    </source>
</reference>
<proteinExistence type="predicted"/>
<dbReference type="PROSITE" id="PS51755">
    <property type="entry name" value="OMPR_PHOB"/>
    <property type="match status" value="1"/>
</dbReference>